<reference evidence="2 3" key="1">
    <citation type="submission" date="2013-02" db="EMBL/GenBank/DDBJ databases">
        <authorList>
            <person name="Harkins D.M."/>
            <person name="Durkin A.S."/>
            <person name="Brinkac L.M."/>
            <person name="Haft D.H."/>
            <person name="Selengut J.D."/>
            <person name="Sanka R."/>
            <person name="DePew J."/>
            <person name="Purushe J."/>
            <person name="Haake D.A."/>
            <person name="Matsunaga J."/>
            <person name="Vinetz J.M."/>
            <person name="Sutton G.G."/>
            <person name="Nierman W.C."/>
            <person name="Fouts D.E."/>
        </authorList>
    </citation>
    <scope>NUCLEOTIDE SEQUENCE [LARGE SCALE GENOMIC DNA]</scope>
    <source>
        <strain evidence="2 3">Ecochallenge</strain>
    </source>
</reference>
<dbReference type="Proteomes" id="UP000012249">
    <property type="component" value="Unassembled WGS sequence"/>
</dbReference>
<name>N1UBN5_9LEPT</name>
<feature type="transmembrane region" description="Helical" evidence="1">
    <location>
        <begin position="46"/>
        <end position="64"/>
    </location>
</feature>
<evidence type="ECO:0000256" key="1">
    <source>
        <dbReference type="SAM" id="Phobius"/>
    </source>
</evidence>
<comment type="caution">
    <text evidence="2">The sequence shown here is derived from an EMBL/GenBank/DDBJ whole genome shotgun (WGS) entry which is preliminary data.</text>
</comment>
<organism evidence="2 3">
    <name type="scientific">Leptospira weilii str. Ecochallenge</name>
    <dbReference type="NCBI Taxonomy" id="1049986"/>
    <lineage>
        <taxon>Bacteria</taxon>
        <taxon>Pseudomonadati</taxon>
        <taxon>Spirochaetota</taxon>
        <taxon>Spirochaetia</taxon>
        <taxon>Leptospirales</taxon>
        <taxon>Leptospiraceae</taxon>
        <taxon>Leptospira</taxon>
    </lineage>
</organism>
<accession>N1UBN5</accession>
<keyword evidence="1" id="KW-1133">Transmembrane helix</keyword>
<gene>
    <name evidence="2" type="ORF">LEP1GSC043_2035</name>
</gene>
<dbReference type="EMBL" id="AHMI02000236">
    <property type="protein sequence ID" value="EMY13450.1"/>
    <property type="molecule type" value="Genomic_DNA"/>
</dbReference>
<evidence type="ECO:0000313" key="2">
    <source>
        <dbReference type="EMBL" id="EMY13450.1"/>
    </source>
</evidence>
<keyword evidence="1" id="KW-0812">Transmembrane</keyword>
<protein>
    <submittedName>
        <fullName evidence="2">Uncharacterized protein</fullName>
    </submittedName>
</protein>
<sequence>MQIKIMEYFQRRVKIFTFEKPAWVWMLNLIGAILEIFPPFTERTVWALWISFSLLAASFFMDRLPASRYSSFNRF</sequence>
<keyword evidence="1" id="KW-0472">Membrane</keyword>
<proteinExistence type="predicted"/>
<evidence type="ECO:0000313" key="3">
    <source>
        <dbReference type="Proteomes" id="UP000012249"/>
    </source>
</evidence>
<dbReference type="AlphaFoldDB" id="N1UBN5"/>
<feature type="transmembrane region" description="Helical" evidence="1">
    <location>
        <begin position="21"/>
        <end position="40"/>
    </location>
</feature>